<dbReference type="PANTHER" id="PTHR30203">
    <property type="entry name" value="OUTER MEMBRANE CATION EFFLUX PROTEIN"/>
    <property type="match status" value="1"/>
</dbReference>
<comment type="subcellular location">
    <subcellularLocation>
        <location evidence="2">Cell membrane</location>
        <topology evidence="2">Lipid-anchor</topology>
    </subcellularLocation>
</comment>
<dbReference type="PANTHER" id="PTHR30203:SF32">
    <property type="entry name" value="CATION EFFLUX SYSTEM PROTEIN CUSC"/>
    <property type="match status" value="1"/>
</dbReference>
<evidence type="ECO:0000313" key="5">
    <source>
        <dbReference type="EMBL" id="MBB5271685.1"/>
    </source>
</evidence>
<dbReference type="Proteomes" id="UP000532440">
    <property type="component" value="Unassembled WGS sequence"/>
</dbReference>
<comment type="caution">
    <text evidence="5">The sequence shown here is derived from an EMBL/GenBank/DDBJ whole genome shotgun (WGS) entry which is preliminary data.</text>
</comment>
<feature type="chain" id="PRO_5031598609" evidence="2">
    <location>
        <begin position="29"/>
        <end position="495"/>
    </location>
</feature>
<keyword evidence="3" id="KW-0175">Coiled coil</keyword>
<dbReference type="EMBL" id="JACHGB010000003">
    <property type="protein sequence ID" value="MBB5271685.1"/>
    <property type="molecule type" value="Genomic_DNA"/>
</dbReference>
<gene>
    <name evidence="5" type="ORF">HNQ70_001695</name>
</gene>
<keyword evidence="6" id="KW-1185">Reference proteome</keyword>
<dbReference type="InterPro" id="IPR003423">
    <property type="entry name" value="OMP_efflux"/>
</dbReference>
<evidence type="ECO:0000256" key="4">
    <source>
        <dbReference type="SAM" id="MobiDB-lite"/>
    </source>
</evidence>
<evidence type="ECO:0000256" key="2">
    <source>
        <dbReference type="RuleBase" id="RU362097"/>
    </source>
</evidence>
<keyword evidence="2" id="KW-0732">Signal</keyword>
<dbReference type="Pfam" id="PF02321">
    <property type="entry name" value="OEP"/>
    <property type="match status" value="2"/>
</dbReference>
<feature type="signal peptide" evidence="2">
    <location>
        <begin position="1"/>
        <end position="28"/>
    </location>
</feature>
<feature type="compositionally biased region" description="Low complexity" evidence="4">
    <location>
        <begin position="482"/>
        <end position="495"/>
    </location>
</feature>
<evidence type="ECO:0000313" key="6">
    <source>
        <dbReference type="Proteomes" id="UP000532440"/>
    </source>
</evidence>
<accession>A0A7W8HGQ6</accession>
<keyword evidence="2" id="KW-0472">Membrane</keyword>
<dbReference type="NCBIfam" id="TIGR01845">
    <property type="entry name" value="outer_NodT"/>
    <property type="match status" value="1"/>
</dbReference>
<proteinExistence type="inferred from homology"/>
<dbReference type="SUPFAM" id="SSF56954">
    <property type="entry name" value="Outer membrane efflux proteins (OEP)"/>
    <property type="match status" value="1"/>
</dbReference>
<feature type="coiled-coil region" evidence="3">
    <location>
        <begin position="231"/>
        <end position="258"/>
    </location>
</feature>
<keyword evidence="2" id="KW-0812">Transmembrane</keyword>
<dbReference type="AlphaFoldDB" id="A0A7W8HGQ6"/>
<dbReference type="RefSeq" id="WP_183966275.1">
    <property type="nucleotide sequence ID" value="NZ_BAABEW010000001.1"/>
</dbReference>
<sequence>MPSPSTTLAPLRRAGACAALLAALAACAPLAPPAAEPRPGIPAAFPGASGGDSAPVAAATAWQDFFTEPELRTLISGALEHNRSLRAAVLRTEEARAAWGIQRAQRAPGLALALEGARSRIPGDLSPTGQPVVGDQFQLGVGFTSWELDFWGRIRSLEDAAIEGYLATDAARRAATIGLVAQVAQSWLALRETERRLLLAQRALDSRAESLRIHRRRVELGASSRLELTQVELLFRQAASLRAQLEQARAAQANALRLLAGSEPDLPQATADGSPLARLPELPADLPSSLLLERPDLVAAEHRLRAAGANIAAARAAFFPRIALTATAGTASAALGGLFEGSGRAWTFAPSVMLPIFDGGRLGAALELAAIRREQAVVDYENTVQAAFRDVADALSARRWLGEQASILEETLQLQAERARLARLRHASGAASYLEVLDAERELLTVEQQLVQAQRAHLSAQVALYAALGGGARHLPAADPGASNRANPAAPEARR</sequence>
<feature type="region of interest" description="Disordered" evidence="4">
    <location>
        <begin position="475"/>
        <end position="495"/>
    </location>
</feature>
<keyword evidence="2" id="KW-1134">Transmembrane beta strand</keyword>
<dbReference type="Gene3D" id="2.20.200.10">
    <property type="entry name" value="Outer membrane efflux proteins (OEP)"/>
    <property type="match status" value="1"/>
</dbReference>
<evidence type="ECO:0000256" key="1">
    <source>
        <dbReference type="ARBA" id="ARBA00007613"/>
    </source>
</evidence>
<dbReference type="Gene3D" id="1.20.1600.10">
    <property type="entry name" value="Outer membrane efflux proteins (OEP)"/>
    <property type="match status" value="1"/>
</dbReference>
<name>A0A7W8HGQ6_9BURK</name>
<dbReference type="InterPro" id="IPR010131">
    <property type="entry name" value="MdtP/NodT-like"/>
</dbReference>
<comment type="similarity">
    <text evidence="1 2">Belongs to the outer membrane factor (OMF) (TC 1.B.17) family.</text>
</comment>
<evidence type="ECO:0000256" key="3">
    <source>
        <dbReference type="SAM" id="Coils"/>
    </source>
</evidence>
<dbReference type="GO" id="GO:0005886">
    <property type="term" value="C:plasma membrane"/>
    <property type="evidence" value="ECO:0007669"/>
    <property type="project" value="UniProtKB-SubCell"/>
</dbReference>
<protein>
    <submittedName>
        <fullName evidence="5">Multidrug efflux system outer membrane protein</fullName>
    </submittedName>
</protein>
<dbReference type="GO" id="GO:0015562">
    <property type="term" value="F:efflux transmembrane transporter activity"/>
    <property type="evidence" value="ECO:0007669"/>
    <property type="project" value="InterPro"/>
</dbReference>
<reference evidence="5 6" key="1">
    <citation type="submission" date="2020-08" db="EMBL/GenBank/DDBJ databases">
        <title>Genomic Encyclopedia of Type Strains, Phase IV (KMG-IV): sequencing the most valuable type-strain genomes for metagenomic binning, comparative biology and taxonomic classification.</title>
        <authorList>
            <person name="Goeker M."/>
        </authorList>
    </citation>
    <scope>NUCLEOTIDE SEQUENCE [LARGE SCALE GENOMIC DNA]</scope>
    <source>
        <strain evidence="5 6">DSM 29781</strain>
    </source>
</reference>
<keyword evidence="2" id="KW-0564">Palmitate</keyword>
<organism evidence="5 6">
    <name type="scientific">Quisquiliibacterium transsilvanicum</name>
    <dbReference type="NCBI Taxonomy" id="1549638"/>
    <lineage>
        <taxon>Bacteria</taxon>
        <taxon>Pseudomonadati</taxon>
        <taxon>Pseudomonadota</taxon>
        <taxon>Betaproteobacteria</taxon>
        <taxon>Burkholderiales</taxon>
        <taxon>Burkholderiaceae</taxon>
        <taxon>Quisquiliibacterium</taxon>
    </lineage>
</organism>
<keyword evidence="2" id="KW-0449">Lipoprotein</keyword>